<dbReference type="EMBL" id="CM039431">
    <property type="protein sequence ID" value="KAI4335250.1"/>
    <property type="molecule type" value="Genomic_DNA"/>
</dbReference>
<organism evidence="1 2">
    <name type="scientific">Bauhinia variegata</name>
    <name type="common">Purple orchid tree</name>
    <name type="synonym">Phanera variegata</name>
    <dbReference type="NCBI Taxonomy" id="167791"/>
    <lineage>
        <taxon>Eukaryota</taxon>
        <taxon>Viridiplantae</taxon>
        <taxon>Streptophyta</taxon>
        <taxon>Embryophyta</taxon>
        <taxon>Tracheophyta</taxon>
        <taxon>Spermatophyta</taxon>
        <taxon>Magnoliopsida</taxon>
        <taxon>eudicotyledons</taxon>
        <taxon>Gunneridae</taxon>
        <taxon>Pentapetalae</taxon>
        <taxon>rosids</taxon>
        <taxon>fabids</taxon>
        <taxon>Fabales</taxon>
        <taxon>Fabaceae</taxon>
        <taxon>Cercidoideae</taxon>
        <taxon>Cercideae</taxon>
        <taxon>Bauhiniinae</taxon>
        <taxon>Bauhinia</taxon>
    </lineage>
</organism>
<comment type="caution">
    <text evidence="1">The sequence shown here is derived from an EMBL/GenBank/DDBJ whole genome shotgun (WGS) entry which is preliminary data.</text>
</comment>
<protein>
    <submittedName>
        <fullName evidence="1">Uncharacterized protein</fullName>
    </submittedName>
</protein>
<evidence type="ECO:0000313" key="1">
    <source>
        <dbReference type="EMBL" id="KAI4335250.1"/>
    </source>
</evidence>
<reference evidence="1 2" key="1">
    <citation type="journal article" date="2022" name="DNA Res.">
        <title>Chromosomal-level genome assembly of the orchid tree Bauhinia variegata (Leguminosae; Cercidoideae) supports the allotetraploid origin hypothesis of Bauhinia.</title>
        <authorList>
            <person name="Zhong Y."/>
            <person name="Chen Y."/>
            <person name="Zheng D."/>
            <person name="Pang J."/>
            <person name="Liu Y."/>
            <person name="Luo S."/>
            <person name="Meng S."/>
            <person name="Qian L."/>
            <person name="Wei D."/>
            <person name="Dai S."/>
            <person name="Zhou R."/>
        </authorList>
    </citation>
    <scope>NUCLEOTIDE SEQUENCE [LARGE SCALE GENOMIC DNA]</scope>
    <source>
        <strain evidence="1">BV-YZ2020</strain>
    </source>
</reference>
<name>A0ACB9NGL7_BAUVA</name>
<dbReference type="Proteomes" id="UP000828941">
    <property type="component" value="Chromosome 6"/>
</dbReference>
<keyword evidence="2" id="KW-1185">Reference proteome</keyword>
<gene>
    <name evidence="1" type="ORF">L6164_013914</name>
</gene>
<sequence>MLFSASLLNSSKSSGVEYYRSQDSQLAVNQSQFSPKKYFLSTEVKGEKFAKPRYLMQSCHYNTVTMLSPIKVRSQCTIWTSKITTTLAQNIGLRSMKEAPIKHIFSSKQETICFKNNVN</sequence>
<accession>A0ACB9NGL7</accession>
<proteinExistence type="predicted"/>
<evidence type="ECO:0000313" key="2">
    <source>
        <dbReference type="Proteomes" id="UP000828941"/>
    </source>
</evidence>